<dbReference type="EMBL" id="MWMH01000004">
    <property type="protein sequence ID" value="OOP72638.1"/>
    <property type="molecule type" value="Genomic_DNA"/>
</dbReference>
<dbReference type="RefSeq" id="WP_078115787.1">
    <property type="nucleotide sequence ID" value="NZ_CP144906.1"/>
</dbReference>
<dbReference type="InterPro" id="IPR014202">
    <property type="entry name" value="Spore_II_R"/>
</dbReference>
<evidence type="ECO:0000313" key="1">
    <source>
        <dbReference type="EMBL" id="OOP72638.1"/>
    </source>
</evidence>
<dbReference type="AlphaFoldDB" id="A0A1S9N549"/>
<dbReference type="PROSITE" id="PS51257">
    <property type="entry name" value="PROKAR_LIPOPROTEIN"/>
    <property type="match status" value="1"/>
</dbReference>
<name>A0A1S9N549_CLOBE</name>
<proteinExistence type="predicted"/>
<organism evidence="1 2">
    <name type="scientific">Clostridium beijerinckii</name>
    <name type="common">Clostridium MP</name>
    <dbReference type="NCBI Taxonomy" id="1520"/>
    <lineage>
        <taxon>Bacteria</taxon>
        <taxon>Bacillati</taxon>
        <taxon>Bacillota</taxon>
        <taxon>Clostridia</taxon>
        <taxon>Eubacteriales</taxon>
        <taxon>Clostridiaceae</taxon>
        <taxon>Clostridium</taxon>
    </lineage>
</organism>
<dbReference type="NCBIfam" id="TIGR02837">
    <property type="entry name" value="spore_II_R"/>
    <property type="match status" value="1"/>
</dbReference>
<reference evidence="1 2" key="1">
    <citation type="submission" date="2017-02" db="EMBL/GenBank/DDBJ databases">
        <title>Genome sequence of Clostridium beijerinckii Br21.</title>
        <authorList>
            <person name="Fonseca B.C."/>
            <person name="Guazzaroni M.E."/>
            <person name="Riano-Pachon D.M."/>
            <person name="Reginatto V."/>
        </authorList>
    </citation>
    <scope>NUCLEOTIDE SEQUENCE [LARGE SCALE GENOMIC DNA]</scope>
    <source>
        <strain evidence="1 2">Br21</strain>
    </source>
</reference>
<accession>A0A1S9N549</accession>
<gene>
    <name evidence="1" type="ORF">CBEIBR21_12460</name>
</gene>
<dbReference type="Proteomes" id="UP000190959">
    <property type="component" value="Unassembled WGS sequence"/>
</dbReference>
<comment type="caution">
    <text evidence="1">The sequence shown here is derived from an EMBL/GenBank/DDBJ whole genome shotgun (WGS) entry which is preliminary data.</text>
</comment>
<sequence length="245" mass="28109">MIKYLKLKKIVLVVLITLSINIFSGCTSISGGNSTSLVNSLIATESNKNENNMRVLNYDEVKDSLIRFHVIANSDNDDDQQLKLKVKNRVIDYLYPYLNSSQSLDESRKIIKDKMEDVKTLAQEVIKDNNYDYDVKVELSRENFPDKSYGNITLPQGNYEAFRIIIGSGQGRNWWCVMFPPLCFVDESKAQVEYDKTENKIKSNGKSFGLESKDDSTENVEDKQADGNNIKIKFKIVEIFRDIFK</sequence>
<protein>
    <submittedName>
        <fullName evidence="1">Stage II sporulation protein R</fullName>
    </submittedName>
</protein>
<dbReference type="Pfam" id="PF09551">
    <property type="entry name" value="Spore_II_R"/>
    <property type="match status" value="1"/>
</dbReference>
<evidence type="ECO:0000313" key="2">
    <source>
        <dbReference type="Proteomes" id="UP000190959"/>
    </source>
</evidence>